<dbReference type="GO" id="GO:0000156">
    <property type="term" value="F:phosphorelay response regulator activity"/>
    <property type="evidence" value="ECO:0007669"/>
    <property type="project" value="InterPro"/>
</dbReference>
<sequence>MNIPPAGAPQTADDPAAQSPQPEAEQSASPAELSFPVVGIGASAGGLAAFEAFFSAIPPDTQTGMAFVLVQHLDPNHKSILAELIKRHTCMQVHEIVDGLRIKPDCVYIIPPNVDMALFNGLLHLLEPAAPRGQRLPIDFFFRSLAQDQHERALCVVLSGTGSDGTLGARAIKGEGGMVMAQAPKTAAYDGMPRSAIATGLVDFVLPPAEMPAQLMAYVTHAFGREAHTSEPSSKSVDTLTKICLLLRDKSSHDFSQYKQSTLIRRIERRMALHQIEQQRDYVRYLQHNPLEIDALFHDLLIGVTSFFRDPEAFAILEREVIPRLFHEKPAGSPVRVWICGCSTGEEAYSIAILLKEHLETLKQDYRLQIFATDIDANAIERARSGIYPANIATDISPERLARFFVMSQEQGCYRINKEIRDLLVFSEQDLIKDPPFSRLDLISCRNLLIYLNGDLQRRLIPLFHYALKSSGFLFLGNSETIGDAHPLFTPVDRKWKLFATKEQQDVTLTPLLPQRHMLSISSPHTPSSDPESMSRSKGKSDLRKRTEQALLRHYDPTALLVTGRGDIRYIYGRTGQFLEPAPGDPTMNVFSMAREGLCHAMRNALQRVVTTGDSVRLKGLRVKTNGDFTLADLSVHPEQRTGHVDTEPLYLAILEITGSVEDGPGQNIEKRSKTGESDSRIAELEQELRTKEEYLQTTLEEMETSNEELKSTNEEMQSVNEELQSTNEELETSKEELQSVNEELATVNTELQAKVADLSRVNNDMNNLLAGTGVATLFVDHQLRITRFTPATTRLINLIQSDVGRPVGDIVSNLTNYDDLTEDLAQVLNTLQPAEKEVRTRQGDWYVLRIGPYRTLNNVIEGAVITFMDISARRKMEESLKEARAFAEGIVDAVREPLLVLSGDLHVISANHAFQQFFQLPQSEIIDQPLSDLDEHRWNDPELRRQLLETIAKGKALEDHVIGYESAATGSCSLSLNARRIVHPDADHDNVLITIKDTSPRVDTPKSP</sequence>
<proteinExistence type="predicted"/>
<dbReference type="InterPro" id="IPR022641">
    <property type="entry name" value="CheR_N"/>
</dbReference>
<evidence type="ECO:0000313" key="8">
    <source>
        <dbReference type="Proteomes" id="UP000295247"/>
    </source>
</evidence>
<comment type="caution">
    <text evidence="7">The sequence shown here is derived from an EMBL/GenBank/DDBJ whole genome shotgun (WGS) entry which is preliminary data.</text>
</comment>
<gene>
    <name evidence="7" type="ORF">EDC29_101158</name>
</gene>
<keyword evidence="2" id="KW-0175">Coiled coil</keyword>
<dbReference type="InterPro" id="IPR000700">
    <property type="entry name" value="PAS-assoc_C"/>
</dbReference>
<feature type="domain" description="CheR-type methyltransferase" evidence="6">
    <location>
        <begin position="240"/>
        <end position="482"/>
    </location>
</feature>
<dbReference type="Gene3D" id="3.30.450.20">
    <property type="entry name" value="PAS domain"/>
    <property type="match status" value="2"/>
</dbReference>
<dbReference type="Pfam" id="PF01339">
    <property type="entry name" value="CheB_methylest"/>
    <property type="match status" value="1"/>
</dbReference>
<dbReference type="SMART" id="SM00138">
    <property type="entry name" value="MeTrc"/>
    <property type="match status" value="1"/>
</dbReference>
<evidence type="ECO:0000256" key="2">
    <source>
        <dbReference type="SAM" id="Coils"/>
    </source>
</evidence>
<accession>A0A4R4AK05</accession>
<evidence type="ECO:0000256" key="3">
    <source>
        <dbReference type="SAM" id="MobiDB-lite"/>
    </source>
</evidence>
<dbReference type="InterPro" id="IPR013656">
    <property type="entry name" value="PAS_4"/>
</dbReference>
<dbReference type="GO" id="GO:0005737">
    <property type="term" value="C:cytoplasm"/>
    <property type="evidence" value="ECO:0007669"/>
    <property type="project" value="InterPro"/>
</dbReference>
<feature type="region of interest" description="Disordered" evidence="3">
    <location>
        <begin position="519"/>
        <end position="548"/>
    </location>
</feature>
<dbReference type="AlphaFoldDB" id="A0A4R4AK05"/>
<dbReference type="RefSeq" id="WP_223806939.1">
    <property type="nucleotide sequence ID" value="NZ_NRRH01000002.1"/>
</dbReference>
<dbReference type="InterPro" id="IPR000780">
    <property type="entry name" value="CheR_MeTrfase"/>
</dbReference>
<feature type="compositionally biased region" description="Polar residues" evidence="3">
    <location>
        <begin position="520"/>
        <end position="532"/>
    </location>
</feature>
<dbReference type="SUPFAM" id="SSF53335">
    <property type="entry name" value="S-adenosyl-L-methionine-dependent methyltransferases"/>
    <property type="match status" value="1"/>
</dbReference>
<dbReference type="Proteomes" id="UP000295247">
    <property type="component" value="Unassembled WGS sequence"/>
</dbReference>
<feature type="active site" evidence="1">
    <location>
        <position position="72"/>
    </location>
</feature>
<evidence type="ECO:0000259" key="4">
    <source>
        <dbReference type="PROSITE" id="PS50113"/>
    </source>
</evidence>
<dbReference type="Pfam" id="PF03705">
    <property type="entry name" value="CheR_N"/>
    <property type="match status" value="1"/>
</dbReference>
<dbReference type="EMBL" id="SMDC01000001">
    <property type="protein sequence ID" value="TCW39742.1"/>
    <property type="molecule type" value="Genomic_DNA"/>
</dbReference>
<evidence type="ECO:0000256" key="1">
    <source>
        <dbReference type="PROSITE-ProRule" id="PRU00050"/>
    </source>
</evidence>
<dbReference type="SUPFAM" id="SSF52738">
    <property type="entry name" value="Methylesterase CheB, C-terminal domain"/>
    <property type="match status" value="1"/>
</dbReference>
<organism evidence="7 8">
    <name type="scientific">Marichromatium gracile</name>
    <name type="common">Chromatium gracile</name>
    <dbReference type="NCBI Taxonomy" id="1048"/>
    <lineage>
        <taxon>Bacteria</taxon>
        <taxon>Pseudomonadati</taxon>
        <taxon>Pseudomonadota</taxon>
        <taxon>Gammaproteobacteria</taxon>
        <taxon>Chromatiales</taxon>
        <taxon>Chromatiaceae</taxon>
        <taxon>Marichromatium</taxon>
    </lineage>
</organism>
<dbReference type="PRINTS" id="PR00996">
    <property type="entry name" value="CHERMTFRASE"/>
</dbReference>
<dbReference type="PROSITE" id="PS50122">
    <property type="entry name" value="CHEB"/>
    <property type="match status" value="1"/>
</dbReference>
<dbReference type="InterPro" id="IPR000673">
    <property type="entry name" value="Sig_transdc_resp-reg_Me-estase"/>
</dbReference>
<dbReference type="SMART" id="SM00091">
    <property type="entry name" value="PAS"/>
    <property type="match status" value="2"/>
</dbReference>
<dbReference type="Gene3D" id="3.40.50.150">
    <property type="entry name" value="Vaccinia Virus protein VP39"/>
    <property type="match status" value="1"/>
</dbReference>
<feature type="active site" evidence="1">
    <location>
        <position position="164"/>
    </location>
</feature>
<dbReference type="GO" id="GO:0008757">
    <property type="term" value="F:S-adenosylmethionine-dependent methyltransferase activity"/>
    <property type="evidence" value="ECO:0007669"/>
    <property type="project" value="InterPro"/>
</dbReference>
<dbReference type="InterPro" id="IPR022642">
    <property type="entry name" value="CheR_C"/>
</dbReference>
<evidence type="ECO:0000313" key="7">
    <source>
        <dbReference type="EMBL" id="TCW39742.1"/>
    </source>
</evidence>
<dbReference type="PANTHER" id="PTHR24422:SF27">
    <property type="entry name" value="PROTEIN-GLUTAMATE O-METHYLTRANSFERASE"/>
    <property type="match status" value="1"/>
</dbReference>
<name>A0A4R4AK05_MARGR</name>
<dbReference type="Pfam" id="PF13596">
    <property type="entry name" value="PAS_10"/>
    <property type="match status" value="1"/>
</dbReference>
<dbReference type="PANTHER" id="PTHR24422">
    <property type="entry name" value="CHEMOTAXIS PROTEIN METHYLTRANSFERASE"/>
    <property type="match status" value="1"/>
</dbReference>
<reference evidence="7 8" key="1">
    <citation type="submission" date="2019-03" db="EMBL/GenBank/DDBJ databases">
        <title>Genomic Encyclopedia of Type Strains, Phase IV (KMG-IV): sequencing the most valuable type-strain genomes for metagenomic binning, comparative biology and taxonomic classification.</title>
        <authorList>
            <person name="Goeker M."/>
        </authorList>
    </citation>
    <scope>NUCLEOTIDE SEQUENCE [LARGE SCALE GENOMIC DNA]</scope>
    <source>
        <strain evidence="7 8">DSM 203</strain>
    </source>
</reference>
<dbReference type="SUPFAM" id="SSF55785">
    <property type="entry name" value="PYP-like sensor domain (PAS domain)"/>
    <property type="match status" value="2"/>
</dbReference>
<feature type="compositionally biased region" description="Basic and acidic residues" evidence="3">
    <location>
        <begin position="533"/>
        <end position="548"/>
    </location>
</feature>
<protein>
    <submittedName>
        <fullName evidence="7">Two-component system CheB/CheR fusion protein</fullName>
    </submittedName>
</protein>
<feature type="domain" description="CheB-type methylesterase" evidence="5">
    <location>
        <begin position="37"/>
        <end position="222"/>
    </location>
</feature>
<dbReference type="PROSITE" id="PS50123">
    <property type="entry name" value="CHER"/>
    <property type="match status" value="1"/>
</dbReference>
<feature type="domain" description="PAC" evidence="4">
    <location>
        <begin position="833"/>
        <end position="883"/>
    </location>
</feature>
<dbReference type="CDD" id="cd00130">
    <property type="entry name" value="PAS"/>
    <property type="match status" value="2"/>
</dbReference>
<dbReference type="Gene3D" id="3.40.50.180">
    <property type="entry name" value="Methylesterase CheB, C-terminal domain"/>
    <property type="match status" value="1"/>
</dbReference>
<feature type="coiled-coil region" evidence="2">
    <location>
        <begin position="682"/>
        <end position="769"/>
    </location>
</feature>
<dbReference type="InterPro" id="IPR035965">
    <property type="entry name" value="PAS-like_dom_sf"/>
</dbReference>
<dbReference type="CDD" id="cd16434">
    <property type="entry name" value="CheB-CheR_fusion"/>
    <property type="match status" value="1"/>
</dbReference>
<dbReference type="InterPro" id="IPR029063">
    <property type="entry name" value="SAM-dependent_MTases_sf"/>
</dbReference>
<evidence type="ECO:0000259" key="5">
    <source>
        <dbReference type="PROSITE" id="PS50122"/>
    </source>
</evidence>
<keyword evidence="1" id="KW-0145">Chemotaxis</keyword>
<dbReference type="PROSITE" id="PS50113">
    <property type="entry name" value="PAC"/>
    <property type="match status" value="1"/>
</dbReference>
<dbReference type="InterPro" id="IPR035909">
    <property type="entry name" value="CheB_C"/>
</dbReference>
<dbReference type="SUPFAM" id="SSF47757">
    <property type="entry name" value="Chemotaxis receptor methyltransferase CheR, N-terminal domain"/>
    <property type="match status" value="1"/>
</dbReference>
<evidence type="ECO:0000259" key="6">
    <source>
        <dbReference type="PROSITE" id="PS50123"/>
    </source>
</evidence>
<dbReference type="InterPro" id="IPR050903">
    <property type="entry name" value="Bact_Chemotaxis_MeTrfase"/>
</dbReference>
<dbReference type="Pfam" id="PF08448">
    <property type="entry name" value="PAS_4"/>
    <property type="match status" value="1"/>
</dbReference>
<feature type="active site" evidence="1">
    <location>
        <position position="43"/>
    </location>
</feature>
<dbReference type="GO" id="GO:0006935">
    <property type="term" value="P:chemotaxis"/>
    <property type="evidence" value="ECO:0007669"/>
    <property type="project" value="UniProtKB-UniRule"/>
</dbReference>
<dbReference type="InterPro" id="IPR000014">
    <property type="entry name" value="PAS"/>
</dbReference>
<dbReference type="Pfam" id="PF01739">
    <property type="entry name" value="CheR"/>
    <property type="match status" value="1"/>
</dbReference>
<feature type="compositionally biased region" description="Polar residues" evidence="3">
    <location>
        <begin position="18"/>
        <end position="29"/>
    </location>
</feature>
<dbReference type="GO" id="GO:0008984">
    <property type="term" value="F:protein-glutamate methylesterase activity"/>
    <property type="evidence" value="ECO:0007669"/>
    <property type="project" value="InterPro"/>
</dbReference>
<feature type="region of interest" description="Disordered" evidence="3">
    <location>
        <begin position="1"/>
        <end position="30"/>
    </location>
</feature>
<keyword evidence="1" id="KW-0378">Hydrolase</keyword>